<proteinExistence type="predicted"/>
<protein>
    <submittedName>
        <fullName evidence="1">Uncharacterized protein</fullName>
    </submittedName>
</protein>
<dbReference type="EMBL" id="JAUSUB010000013">
    <property type="protein sequence ID" value="MDQ0271150.1"/>
    <property type="molecule type" value="Genomic_DNA"/>
</dbReference>
<evidence type="ECO:0000313" key="2">
    <source>
        <dbReference type="Proteomes" id="UP001238088"/>
    </source>
</evidence>
<sequence>MGNNILVKFDVNGMYSLTVYLDDLNYEEEKKKHGEKLDEAMYHKALEKMMFDGVSLPAMETWYEVEAY</sequence>
<gene>
    <name evidence="1" type="ORF">J2S17_003038</name>
</gene>
<name>A0ABU0AIR5_9BACI</name>
<dbReference type="RefSeq" id="WP_307476137.1">
    <property type="nucleotide sequence ID" value="NZ_JAUSUB010000013.1"/>
</dbReference>
<keyword evidence="2" id="KW-1185">Reference proteome</keyword>
<accession>A0ABU0AIR5</accession>
<evidence type="ECO:0000313" key="1">
    <source>
        <dbReference type="EMBL" id="MDQ0271150.1"/>
    </source>
</evidence>
<reference evidence="1 2" key="1">
    <citation type="submission" date="2023-07" db="EMBL/GenBank/DDBJ databases">
        <title>Genomic Encyclopedia of Type Strains, Phase IV (KMG-IV): sequencing the most valuable type-strain genomes for metagenomic binning, comparative biology and taxonomic classification.</title>
        <authorList>
            <person name="Goeker M."/>
        </authorList>
    </citation>
    <scope>NUCLEOTIDE SEQUENCE [LARGE SCALE GENOMIC DNA]</scope>
    <source>
        <strain evidence="1 2">DSM 23494</strain>
    </source>
</reference>
<comment type="caution">
    <text evidence="1">The sequence shown here is derived from an EMBL/GenBank/DDBJ whole genome shotgun (WGS) entry which is preliminary data.</text>
</comment>
<organism evidence="1 2">
    <name type="scientific">Cytobacillus purgationiresistens</name>
    <dbReference type="NCBI Taxonomy" id="863449"/>
    <lineage>
        <taxon>Bacteria</taxon>
        <taxon>Bacillati</taxon>
        <taxon>Bacillota</taxon>
        <taxon>Bacilli</taxon>
        <taxon>Bacillales</taxon>
        <taxon>Bacillaceae</taxon>
        <taxon>Cytobacillus</taxon>
    </lineage>
</organism>
<dbReference type="Proteomes" id="UP001238088">
    <property type="component" value="Unassembled WGS sequence"/>
</dbReference>